<dbReference type="GO" id="GO:0005509">
    <property type="term" value="F:calcium ion binding"/>
    <property type="evidence" value="ECO:0007669"/>
    <property type="project" value="InterPro"/>
</dbReference>
<dbReference type="Proteomes" id="UP000275846">
    <property type="component" value="Unassembled WGS sequence"/>
</dbReference>
<dbReference type="STRING" id="70667.A0A183SN88"/>
<organism evidence="4">
    <name type="scientific">Schistocephalus solidus</name>
    <name type="common">Tapeworm</name>
    <dbReference type="NCBI Taxonomy" id="70667"/>
    <lineage>
        <taxon>Eukaryota</taxon>
        <taxon>Metazoa</taxon>
        <taxon>Spiralia</taxon>
        <taxon>Lophotrochozoa</taxon>
        <taxon>Platyhelminthes</taxon>
        <taxon>Cestoda</taxon>
        <taxon>Eucestoda</taxon>
        <taxon>Diphyllobothriidea</taxon>
        <taxon>Diphyllobothriidae</taxon>
        <taxon>Schistocephalus</taxon>
    </lineage>
</organism>
<dbReference type="SUPFAM" id="SSF49313">
    <property type="entry name" value="Cadherin-like"/>
    <property type="match status" value="1"/>
</dbReference>
<dbReference type="OrthoDB" id="10544872at2759"/>
<name>A0A183SN88_SCHSO</name>
<protein>
    <submittedName>
        <fullName evidence="2 4">Uncharacterized protein</fullName>
    </submittedName>
</protein>
<feature type="signal peptide" evidence="1">
    <location>
        <begin position="1"/>
        <end position="17"/>
    </location>
</feature>
<keyword evidence="1" id="KW-0732">Signal</keyword>
<dbReference type="GO" id="GO:0016020">
    <property type="term" value="C:membrane"/>
    <property type="evidence" value="ECO:0007669"/>
    <property type="project" value="InterPro"/>
</dbReference>
<keyword evidence="3" id="KW-1185">Reference proteome</keyword>
<evidence type="ECO:0000313" key="3">
    <source>
        <dbReference type="Proteomes" id="UP000275846"/>
    </source>
</evidence>
<evidence type="ECO:0000256" key="1">
    <source>
        <dbReference type="SAM" id="SignalP"/>
    </source>
</evidence>
<dbReference type="CDD" id="cd11304">
    <property type="entry name" value="Cadherin_repeat"/>
    <property type="match status" value="1"/>
</dbReference>
<reference evidence="4" key="1">
    <citation type="submission" date="2016-06" db="UniProtKB">
        <authorList>
            <consortium name="WormBaseParasite"/>
        </authorList>
    </citation>
    <scope>IDENTIFICATION</scope>
</reference>
<dbReference type="InterPro" id="IPR015919">
    <property type="entry name" value="Cadherin-like_sf"/>
</dbReference>
<dbReference type="EMBL" id="UYSU01033358">
    <property type="protein sequence ID" value="VDL92071.1"/>
    <property type="molecule type" value="Genomic_DNA"/>
</dbReference>
<accession>A0A183SN88</accession>
<gene>
    <name evidence="2" type="ORF">SSLN_LOCUS5686</name>
</gene>
<evidence type="ECO:0000313" key="2">
    <source>
        <dbReference type="EMBL" id="VDL92071.1"/>
    </source>
</evidence>
<proteinExistence type="predicted"/>
<evidence type="ECO:0000313" key="4">
    <source>
        <dbReference type="WBParaSite" id="SSLN_0000586901-mRNA-1"/>
    </source>
</evidence>
<dbReference type="WBParaSite" id="SSLN_0000586901-mRNA-1">
    <property type="protein sequence ID" value="SSLN_0000586901-mRNA-1"/>
    <property type="gene ID" value="SSLN_0000586901"/>
</dbReference>
<reference evidence="2 3" key="2">
    <citation type="submission" date="2018-11" db="EMBL/GenBank/DDBJ databases">
        <authorList>
            <consortium name="Pathogen Informatics"/>
        </authorList>
    </citation>
    <scope>NUCLEOTIDE SEQUENCE [LARGE SCALE GENOMIC DNA]</scope>
    <source>
        <strain evidence="2 3">NST_G2</strain>
    </source>
</reference>
<dbReference type="AlphaFoldDB" id="A0A183SN88"/>
<sequence length="188" mass="20010">MGGILIIVAMLAVSTHALRITSASVRYQIPENSPVGTMLGFVTENRLWNGVNYQFGAPSQLFQVDPITSELLSIAELDAEKLCALANHKESDASQNAYHCYTVLSFRRSRLQAELSVPLLPHSLPHHLGSQPFAPVVPSIPAAAVAAAAAATTAVLIAGEIELPINFSAKGCGDGVHFQIKRIALICI</sequence>
<feature type="chain" id="PRO_5043141236" evidence="1">
    <location>
        <begin position="18"/>
        <end position="188"/>
    </location>
</feature>
<dbReference type="Gene3D" id="2.60.40.60">
    <property type="entry name" value="Cadherins"/>
    <property type="match status" value="1"/>
</dbReference>